<dbReference type="Pfam" id="PF15630">
    <property type="entry name" value="CENP-S"/>
    <property type="match status" value="1"/>
</dbReference>
<comment type="similarity">
    <text evidence="1">Belongs to the TAF9 family. CENP-S/MHF1 subfamily.</text>
</comment>
<keyword evidence="3" id="KW-0227">DNA damage</keyword>
<dbReference type="GO" id="GO:0006281">
    <property type="term" value="P:DNA repair"/>
    <property type="evidence" value="ECO:0007669"/>
    <property type="project" value="UniProtKB-KW"/>
</dbReference>
<sequence>MNTEQQIKQHICTYSKRITGEAGDQLGMKFESHALDLIAELTYKKLSLYGADLEAFAKHARRSMVTADDVKLLVRRNDSLKKLVDEKAQRLQENKPPEATGSVKRKRKTTNSTS</sequence>
<dbReference type="GO" id="GO:0046982">
    <property type="term" value="F:protein heterodimerization activity"/>
    <property type="evidence" value="ECO:0007669"/>
    <property type="project" value="InterPro"/>
</dbReference>
<evidence type="ECO:0000313" key="7">
    <source>
        <dbReference type="EnsemblMetazoa" id="XP_019763111.1"/>
    </source>
</evidence>
<dbReference type="CDD" id="cd22919">
    <property type="entry name" value="HFD_CENP-S"/>
    <property type="match status" value="1"/>
</dbReference>
<organism evidence="7 8">
    <name type="scientific">Dendroctonus ponderosae</name>
    <name type="common">Mountain pine beetle</name>
    <dbReference type="NCBI Taxonomy" id="77166"/>
    <lineage>
        <taxon>Eukaryota</taxon>
        <taxon>Metazoa</taxon>
        <taxon>Ecdysozoa</taxon>
        <taxon>Arthropoda</taxon>
        <taxon>Hexapoda</taxon>
        <taxon>Insecta</taxon>
        <taxon>Pterygota</taxon>
        <taxon>Neoptera</taxon>
        <taxon>Endopterygota</taxon>
        <taxon>Coleoptera</taxon>
        <taxon>Polyphaga</taxon>
        <taxon>Cucujiformia</taxon>
        <taxon>Curculionidae</taxon>
        <taxon>Scolytinae</taxon>
        <taxon>Dendroctonus</taxon>
    </lineage>
</organism>
<dbReference type="InterPro" id="IPR029003">
    <property type="entry name" value="CENP-S/Mhf1"/>
</dbReference>
<feature type="compositionally biased region" description="Basic and acidic residues" evidence="6">
    <location>
        <begin position="85"/>
        <end position="96"/>
    </location>
</feature>
<dbReference type="GO" id="GO:0071821">
    <property type="term" value="C:FANCM-MHF complex"/>
    <property type="evidence" value="ECO:0007669"/>
    <property type="project" value="InterPro"/>
</dbReference>
<accession>A0AAR5PQN9</accession>
<evidence type="ECO:0000256" key="1">
    <source>
        <dbReference type="ARBA" id="ARBA00006612"/>
    </source>
</evidence>
<keyword evidence="4" id="KW-0238">DNA-binding</keyword>
<dbReference type="SUPFAM" id="SSF47113">
    <property type="entry name" value="Histone-fold"/>
    <property type="match status" value="1"/>
</dbReference>
<dbReference type="GO" id="GO:0003677">
    <property type="term" value="F:DNA binding"/>
    <property type="evidence" value="ECO:0007669"/>
    <property type="project" value="UniProtKB-KW"/>
</dbReference>
<evidence type="ECO:0000256" key="5">
    <source>
        <dbReference type="ARBA" id="ARBA00023204"/>
    </source>
</evidence>
<dbReference type="GeneID" id="109539670"/>
<evidence type="ECO:0000256" key="2">
    <source>
        <dbReference type="ARBA" id="ARBA00016400"/>
    </source>
</evidence>
<dbReference type="EnsemblMetazoa" id="XM_019907551.1">
    <property type="protein sequence ID" value="XP_019763110.1"/>
    <property type="gene ID" value="LOC109539670"/>
</dbReference>
<keyword evidence="5" id="KW-0234">DNA repair</keyword>
<name>A0AAR5PQN9_DENPD</name>
<reference evidence="8" key="1">
    <citation type="journal article" date="2013" name="Genome Biol.">
        <title>Draft genome of the mountain pine beetle, Dendroctonus ponderosae Hopkins, a major forest pest.</title>
        <authorList>
            <person name="Keeling C.I."/>
            <person name="Yuen M.M."/>
            <person name="Liao N.Y."/>
            <person name="Docking T.R."/>
            <person name="Chan S.K."/>
            <person name="Taylor G.A."/>
            <person name="Palmquist D.L."/>
            <person name="Jackman S.D."/>
            <person name="Nguyen A."/>
            <person name="Li M."/>
            <person name="Henderson H."/>
            <person name="Janes J.K."/>
            <person name="Zhao Y."/>
            <person name="Pandoh P."/>
            <person name="Moore R."/>
            <person name="Sperling F.A."/>
            <person name="Huber D.P."/>
            <person name="Birol I."/>
            <person name="Jones S.J."/>
            <person name="Bohlmann J."/>
        </authorList>
    </citation>
    <scope>NUCLEOTIDE SEQUENCE</scope>
</reference>
<proteinExistence type="inferred from homology"/>
<evidence type="ECO:0000256" key="3">
    <source>
        <dbReference type="ARBA" id="ARBA00022763"/>
    </source>
</evidence>
<evidence type="ECO:0000256" key="6">
    <source>
        <dbReference type="SAM" id="MobiDB-lite"/>
    </source>
</evidence>
<dbReference type="AlphaFoldDB" id="A0AAR5PQN9"/>
<dbReference type="GO" id="GO:0031297">
    <property type="term" value="P:replication fork processing"/>
    <property type="evidence" value="ECO:0007669"/>
    <property type="project" value="TreeGrafter"/>
</dbReference>
<dbReference type="EnsemblMetazoa" id="XM_019907552.1">
    <property type="protein sequence ID" value="XP_019763111.1"/>
    <property type="gene ID" value="LOC109539670"/>
</dbReference>
<dbReference type="PANTHER" id="PTHR22980">
    <property type="entry name" value="CORTISTATIN"/>
    <property type="match status" value="1"/>
</dbReference>
<dbReference type="GO" id="GO:0003682">
    <property type="term" value="F:chromatin binding"/>
    <property type="evidence" value="ECO:0007669"/>
    <property type="project" value="TreeGrafter"/>
</dbReference>
<dbReference type="PANTHER" id="PTHR22980:SF0">
    <property type="entry name" value="CENTROMERE PROTEIN S"/>
    <property type="match status" value="1"/>
</dbReference>
<feature type="compositionally biased region" description="Basic residues" evidence="6">
    <location>
        <begin position="103"/>
        <end position="114"/>
    </location>
</feature>
<reference evidence="7" key="2">
    <citation type="submission" date="2024-08" db="UniProtKB">
        <authorList>
            <consortium name="EnsemblMetazoa"/>
        </authorList>
    </citation>
    <scope>IDENTIFICATION</scope>
</reference>
<dbReference type="KEGG" id="dpa:109539670"/>
<evidence type="ECO:0000256" key="4">
    <source>
        <dbReference type="ARBA" id="ARBA00023125"/>
    </source>
</evidence>
<dbReference type="Gene3D" id="1.10.20.10">
    <property type="entry name" value="Histone, subunit A"/>
    <property type="match status" value="1"/>
</dbReference>
<dbReference type="InterPro" id="IPR009072">
    <property type="entry name" value="Histone-fold"/>
</dbReference>
<keyword evidence="8" id="KW-1185">Reference proteome</keyword>
<dbReference type="GO" id="GO:0000712">
    <property type="term" value="P:resolution of meiotic recombination intermediates"/>
    <property type="evidence" value="ECO:0007669"/>
    <property type="project" value="TreeGrafter"/>
</dbReference>
<evidence type="ECO:0000313" key="8">
    <source>
        <dbReference type="Proteomes" id="UP000019118"/>
    </source>
</evidence>
<feature type="region of interest" description="Disordered" evidence="6">
    <location>
        <begin position="85"/>
        <end position="114"/>
    </location>
</feature>
<dbReference type="Proteomes" id="UP000019118">
    <property type="component" value="Unassembled WGS sequence"/>
</dbReference>
<protein>
    <recommendedName>
        <fullName evidence="2">Centromere protein S</fullName>
    </recommendedName>
</protein>